<sequence length="189" mass="21601">MKNLVKLYPTGTLDPTIFYCQMLDITVKFEELNGSLDISKLSVISGGMWTIFTIKVGVYDIENARIAGKFIFSDIESHIPQIKCNNADRDPETKSITSISNEKGPKWVYVANMFREEQGSKCVAYFRDGSRSSKRSPYIVLDSHLNSVDNVDLLIFCTLLLAKQLKKRKQSSQKYKYLVKKYGRFSNDN</sequence>
<proteinExistence type="predicted"/>
<protein>
    <submittedName>
        <fullName evidence="1">Uncharacterized protein</fullName>
    </submittedName>
</protein>
<reference evidence="1 2" key="1">
    <citation type="submission" date="2019-03" db="EMBL/GenBank/DDBJ databases">
        <title>Sequencing 25 genomes of Wallemia mellicola.</title>
        <authorList>
            <person name="Gostincar C."/>
        </authorList>
    </citation>
    <scope>NUCLEOTIDE SEQUENCE [LARGE SCALE GENOMIC DNA]</scope>
    <source>
        <strain evidence="1 2">EXF-8738</strain>
    </source>
</reference>
<name>A0A4T0SC80_9BASI</name>
<gene>
    <name evidence="1" type="ORF">E3Q10_02290</name>
</gene>
<evidence type="ECO:0000313" key="2">
    <source>
        <dbReference type="Proteomes" id="UP000305647"/>
    </source>
</evidence>
<dbReference type="Proteomes" id="UP000305647">
    <property type="component" value="Unassembled WGS sequence"/>
</dbReference>
<dbReference type="EMBL" id="SPRO01000021">
    <property type="protein sequence ID" value="TIC30126.1"/>
    <property type="molecule type" value="Genomic_DNA"/>
</dbReference>
<dbReference type="AlphaFoldDB" id="A0A4T0SC80"/>
<organism evidence="1 2">
    <name type="scientific">Wallemia mellicola</name>
    <dbReference type="NCBI Taxonomy" id="1708541"/>
    <lineage>
        <taxon>Eukaryota</taxon>
        <taxon>Fungi</taxon>
        <taxon>Dikarya</taxon>
        <taxon>Basidiomycota</taxon>
        <taxon>Wallemiomycotina</taxon>
        <taxon>Wallemiomycetes</taxon>
        <taxon>Wallemiales</taxon>
        <taxon>Wallemiaceae</taxon>
        <taxon>Wallemia</taxon>
    </lineage>
</organism>
<comment type="caution">
    <text evidence="1">The sequence shown here is derived from an EMBL/GenBank/DDBJ whole genome shotgun (WGS) entry which is preliminary data.</text>
</comment>
<accession>A0A4T0SC80</accession>
<evidence type="ECO:0000313" key="1">
    <source>
        <dbReference type="EMBL" id="TIC30126.1"/>
    </source>
</evidence>